<proteinExistence type="predicted"/>
<dbReference type="GO" id="GO:0005524">
    <property type="term" value="F:ATP binding"/>
    <property type="evidence" value="ECO:0007669"/>
    <property type="project" value="InterPro"/>
</dbReference>
<accession>A0A842I1A2</accession>
<evidence type="ECO:0000259" key="1">
    <source>
        <dbReference type="Pfam" id="PF02955"/>
    </source>
</evidence>
<feature type="domain" description="Prokaryotic glutathione synthetase ATP-binding" evidence="1">
    <location>
        <begin position="141"/>
        <end position="215"/>
    </location>
</feature>
<dbReference type="Pfam" id="PF02955">
    <property type="entry name" value="GSH-S_ATP"/>
    <property type="match status" value="1"/>
</dbReference>
<dbReference type="Gene3D" id="3.30.470.20">
    <property type="entry name" value="ATP-grasp fold, B domain"/>
    <property type="match status" value="1"/>
</dbReference>
<dbReference type="SUPFAM" id="SSF56059">
    <property type="entry name" value="Glutathione synthetase ATP-binding domain-like"/>
    <property type="match status" value="1"/>
</dbReference>
<dbReference type="PANTHER" id="PTHR39217:SF1">
    <property type="entry name" value="GLUTATHIONE SYNTHETASE"/>
    <property type="match status" value="1"/>
</dbReference>
<evidence type="ECO:0000313" key="3">
    <source>
        <dbReference type="Proteomes" id="UP000564378"/>
    </source>
</evidence>
<protein>
    <recommendedName>
        <fullName evidence="1">Prokaryotic glutathione synthetase ATP-binding domain-containing protein</fullName>
    </recommendedName>
</protein>
<reference evidence="2 3" key="1">
    <citation type="submission" date="2020-08" db="EMBL/GenBank/DDBJ databases">
        <title>Draft genome sequence of Parasphingopyxis sp. GrpM-11.</title>
        <authorList>
            <person name="Oh J."/>
            <person name="Roh D.-H."/>
        </authorList>
    </citation>
    <scope>NUCLEOTIDE SEQUENCE [LARGE SCALE GENOMIC DNA]</scope>
    <source>
        <strain evidence="2 3">GrpM-11</strain>
    </source>
</reference>
<dbReference type="Proteomes" id="UP000564378">
    <property type="component" value="Unassembled WGS sequence"/>
</dbReference>
<organism evidence="2 3">
    <name type="scientific">Parasphingopyxis marina</name>
    <dbReference type="NCBI Taxonomy" id="2761622"/>
    <lineage>
        <taxon>Bacteria</taxon>
        <taxon>Pseudomonadati</taxon>
        <taxon>Pseudomonadota</taxon>
        <taxon>Alphaproteobacteria</taxon>
        <taxon>Sphingomonadales</taxon>
        <taxon>Sphingomonadaceae</taxon>
        <taxon>Parasphingopyxis</taxon>
    </lineage>
</organism>
<dbReference type="InterPro" id="IPR004218">
    <property type="entry name" value="GSHS_ATP-bd"/>
</dbReference>
<comment type="caution">
    <text evidence="2">The sequence shown here is derived from an EMBL/GenBank/DDBJ whole genome shotgun (WGS) entry which is preliminary data.</text>
</comment>
<evidence type="ECO:0000313" key="2">
    <source>
        <dbReference type="EMBL" id="MBC2777544.1"/>
    </source>
</evidence>
<dbReference type="AlphaFoldDB" id="A0A842I1A2"/>
<name>A0A842I1A2_9SPHN</name>
<dbReference type="GO" id="GO:0004363">
    <property type="term" value="F:glutathione synthase activity"/>
    <property type="evidence" value="ECO:0007669"/>
    <property type="project" value="InterPro"/>
</dbReference>
<sequence>MVACLDTGFAPHGAEIVPVSWDDEQADWSAFDAALIGSTWDYPDRLGEFLLRLEEIERRTALLNPGALVRWNSRKTYLRELERRGVPTIPTLWLETVDSRAAADAFATLASADLIFKRQIGAGAEGQYRLRKGDPLPAMPEPMMVQPFLPAIAEEGEYSFVFIDGALSHALQKTAAAGDYRIQSTYGGRESAISPPESDRKAAESVLAALDETPLYARVDMVRGADGALLLMELELIEPFLYPLQGDGLGARIYDALARRISTR</sequence>
<keyword evidence="3" id="KW-1185">Reference proteome</keyword>
<dbReference type="EMBL" id="JACJVJ010000001">
    <property type="protein sequence ID" value="MBC2777544.1"/>
    <property type="molecule type" value="Genomic_DNA"/>
</dbReference>
<gene>
    <name evidence="2" type="ORF">H6P80_07905</name>
</gene>
<dbReference type="InterPro" id="IPR053191">
    <property type="entry name" value="DcsG_Biosynth_Enzyme"/>
</dbReference>
<dbReference type="PANTHER" id="PTHR39217">
    <property type="match status" value="1"/>
</dbReference>